<dbReference type="Gene3D" id="1.25.40.20">
    <property type="entry name" value="Ankyrin repeat-containing domain"/>
    <property type="match status" value="1"/>
</dbReference>
<dbReference type="Pfam" id="PF00023">
    <property type="entry name" value="Ank"/>
    <property type="match status" value="1"/>
</dbReference>
<feature type="transmembrane region" description="Helical" evidence="2">
    <location>
        <begin position="307"/>
        <end position="330"/>
    </location>
</feature>
<feature type="transmembrane region" description="Helical" evidence="2">
    <location>
        <begin position="282"/>
        <end position="301"/>
    </location>
</feature>
<feature type="repeat" description="ANK" evidence="1">
    <location>
        <begin position="105"/>
        <end position="126"/>
    </location>
</feature>
<dbReference type="Gramene" id="KCW76561">
    <property type="protein sequence ID" value="KCW76561"/>
    <property type="gene ID" value="EUGRSUZ_D00951"/>
</dbReference>
<dbReference type="PROSITE" id="PS50088">
    <property type="entry name" value="ANK_REPEAT"/>
    <property type="match status" value="1"/>
</dbReference>
<dbReference type="PANTHER" id="PTHR24128:SF24">
    <property type="entry name" value="ANKYRIN REPEAT PROTEIN"/>
    <property type="match status" value="1"/>
</dbReference>
<organism evidence="4">
    <name type="scientific">Eucalyptus grandis</name>
    <name type="common">Flooded gum</name>
    <dbReference type="NCBI Taxonomy" id="71139"/>
    <lineage>
        <taxon>Eukaryota</taxon>
        <taxon>Viridiplantae</taxon>
        <taxon>Streptophyta</taxon>
        <taxon>Embryophyta</taxon>
        <taxon>Tracheophyta</taxon>
        <taxon>Spermatophyta</taxon>
        <taxon>Magnoliopsida</taxon>
        <taxon>eudicotyledons</taxon>
        <taxon>Gunneridae</taxon>
        <taxon>Pentapetalae</taxon>
        <taxon>rosids</taxon>
        <taxon>malvids</taxon>
        <taxon>Myrtales</taxon>
        <taxon>Myrtaceae</taxon>
        <taxon>Myrtoideae</taxon>
        <taxon>Eucalypteae</taxon>
        <taxon>Eucalyptus</taxon>
    </lineage>
</organism>
<accession>A0A059CEI1</accession>
<dbReference type="PANTHER" id="PTHR24128">
    <property type="entry name" value="HOMEOBOX PROTEIN WARIAI"/>
    <property type="match status" value="1"/>
</dbReference>
<keyword evidence="2" id="KW-0472">Membrane</keyword>
<dbReference type="InParanoid" id="A0A059CEI1"/>
<dbReference type="InterPro" id="IPR026961">
    <property type="entry name" value="PGG_dom"/>
</dbReference>
<feature type="transmembrane region" description="Helical" evidence="2">
    <location>
        <begin position="251"/>
        <end position="270"/>
    </location>
</feature>
<keyword evidence="1" id="KW-0040">ANK repeat</keyword>
<evidence type="ECO:0000256" key="2">
    <source>
        <dbReference type="SAM" id="Phobius"/>
    </source>
</evidence>
<evidence type="ECO:0000313" key="4">
    <source>
        <dbReference type="EMBL" id="KCW76561.1"/>
    </source>
</evidence>
<evidence type="ECO:0000259" key="3">
    <source>
        <dbReference type="Pfam" id="PF13962"/>
    </source>
</evidence>
<dbReference type="SUPFAM" id="SSF48403">
    <property type="entry name" value="Ankyrin repeat"/>
    <property type="match status" value="1"/>
</dbReference>
<keyword evidence="2" id="KW-1133">Transmembrane helix</keyword>
<proteinExistence type="predicted"/>
<name>A0A059CEI1_EUCGR</name>
<dbReference type="STRING" id="71139.A0A059CEI1"/>
<gene>
    <name evidence="4" type="ORF">EUGRSUZ_D00951</name>
</gene>
<dbReference type="PROSITE" id="PS50297">
    <property type="entry name" value="ANK_REP_REGION"/>
    <property type="match status" value="1"/>
</dbReference>
<dbReference type="InterPro" id="IPR036770">
    <property type="entry name" value="Ankyrin_rpt-contain_sf"/>
</dbReference>
<sequence>MTLQEAIAADDVDELYSLIKGNENLLDHGHKGPFPNTPLHNAANKGRIKVAMEIAILKPLFARKLNQEGFNPMHLALHQKHYHIVLLGWLKRARLTQILNWKDQDGNTILHIAAFERQSEIIDLLLGYMDVNEKNFQGHTALEIFELNPSGSPDIANRFRSAGRPKRLSVSEKCANLCRIPDESARNAILVVSTLIAAATYQAALSPPGGYWQDSSSNPPANSTAIAANSSSIALEKPHQAGEIILSGSKLFLYETCNSLAFFTSILTIWVTTFTVEANPMFFSALPFLCGAFGMSSLIQIPKNNEAAGYPLFALYVFLMIAGFCLPMGVNRCTNKFSRYGSDFRQSIERKIRSK</sequence>
<protein>
    <recommendedName>
        <fullName evidence="3">PGG domain-containing protein</fullName>
    </recommendedName>
</protein>
<dbReference type="InterPro" id="IPR002110">
    <property type="entry name" value="Ankyrin_rpt"/>
</dbReference>
<keyword evidence="2" id="KW-0812">Transmembrane</keyword>
<dbReference type="Pfam" id="PF13962">
    <property type="entry name" value="PGG"/>
    <property type="match status" value="1"/>
</dbReference>
<reference evidence="4" key="1">
    <citation type="submission" date="2013-07" db="EMBL/GenBank/DDBJ databases">
        <title>The genome of Eucalyptus grandis.</title>
        <authorList>
            <person name="Schmutz J."/>
            <person name="Hayes R."/>
            <person name="Myburg A."/>
            <person name="Tuskan G."/>
            <person name="Grattapaglia D."/>
            <person name="Rokhsar D.S."/>
        </authorList>
    </citation>
    <scope>NUCLEOTIDE SEQUENCE</scope>
    <source>
        <tissue evidence="4">Leaf extractions</tissue>
    </source>
</reference>
<dbReference type="OMA" id="GGWERND"/>
<dbReference type="AlphaFoldDB" id="A0A059CEI1"/>
<feature type="domain" description="PGG" evidence="3">
    <location>
        <begin position="184"/>
        <end position="275"/>
    </location>
</feature>
<dbReference type="EMBL" id="KK198756">
    <property type="protein sequence ID" value="KCW76561.1"/>
    <property type="molecule type" value="Genomic_DNA"/>
</dbReference>
<evidence type="ECO:0000256" key="1">
    <source>
        <dbReference type="PROSITE-ProRule" id="PRU00023"/>
    </source>
</evidence>